<dbReference type="PANTHER" id="PTHR33420:SF10">
    <property type="entry name" value="FIMBRIAE MAJOR SUBUNIT"/>
    <property type="match status" value="1"/>
</dbReference>
<evidence type="ECO:0000259" key="2">
    <source>
        <dbReference type="Pfam" id="PF00419"/>
    </source>
</evidence>
<evidence type="ECO:0000256" key="1">
    <source>
        <dbReference type="SAM" id="SignalP"/>
    </source>
</evidence>
<keyword evidence="4" id="KW-1185">Reference proteome</keyword>
<dbReference type="Pfam" id="PF00419">
    <property type="entry name" value="Fimbrial"/>
    <property type="match status" value="1"/>
</dbReference>
<gene>
    <name evidence="3" type="ORF">AAEY27_21845</name>
</gene>
<dbReference type="Gene3D" id="2.60.40.1090">
    <property type="entry name" value="Fimbrial-type adhesion domain"/>
    <property type="match status" value="1"/>
</dbReference>
<feature type="chain" id="PRO_5046646120" evidence="1">
    <location>
        <begin position="25"/>
        <end position="179"/>
    </location>
</feature>
<feature type="domain" description="Fimbrial-type adhesion" evidence="2">
    <location>
        <begin position="33"/>
        <end position="178"/>
    </location>
</feature>
<dbReference type="SUPFAM" id="SSF49401">
    <property type="entry name" value="Bacterial adhesins"/>
    <property type="match status" value="1"/>
</dbReference>
<dbReference type="InterPro" id="IPR000259">
    <property type="entry name" value="Adhesion_dom_fimbrial"/>
</dbReference>
<dbReference type="RefSeq" id="WP_342322841.1">
    <property type="nucleotide sequence ID" value="NZ_CP151800.1"/>
</dbReference>
<accession>A0ABZ3B4F5</accession>
<sequence length="179" mass="18398">MFRMKSFCTAATIFALGLSSSAFAATANNTVRFMGEVSEQTCNIDIDGNSTSPVVLLPTVSNSQLASSGSTAGDTPFTVTLSGCGPQLTSAGIVFVANNIDGQNLKNTATTAPATNVAIQLLEGTTELNFVNNKVETAKQSVGGSNLSATYDLTARYFATGVATAGNVEAQAQFAVTYL</sequence>
<protein>
    <submittedName>
        <fullName evidence="3">Fimbrial protein</fullName>
    </submittedName>
</protein>
<organism evidence="3 4">
    <name type="scientific">Kosakonia calanthes</name>
    <dbReference type="NCBI Taxonomy" id="3139408"/>
    <lineage>
        <taxon>Bacteria</taxon>
        <taxon>Pseudomonadati</taxon>
        <taxon>Pseudomonadota</taxon>
        <taxon>Gammaproteobacteria</taxon>
        <taxon>Enterobacterales</taxon>
        <taxon>Enterobacteriaceae</taxon>
        <taxon>Kosakonia</taxon>
    </lineage>
</organism>
<dbReference type="PANTHER" id="PTHR33420">
    <property type="entry name" value="FIMBRIAL SUBUNIT ELFA-RELATED"/>
    <property type="match status" value="1"/>
</dbReference>
<feature type="signal peptide" evidence="1">
    <location>
        <begin position="1"/>
        <end position="24"/>
    </location>
</feature>
<dbReference type="InterPro" id="IPR008966">
    <property type="entry name" value="Adhesion_dom_sf"/>
</dbReference>
<proteinExistence type="predicted"/>
<reference evidence="3 4" key="1">
    <citation type="submission" date="2024-04" db="EMBL/GenBank/DDBJ databases">
        <title>Kosakonia calanthae sp. nov., a halophilic bacterium isolated from leaves of Calanthe tiplacata.</title>
        <authorList>
            <person name="Wu P."/>
        </authorList>
    </citation>
    <scope>NUCLEOTIDE SEQUENCE [LARGE SCALE GENOMIC DNA]</scope>
    <source>
        <strain evidence="3 4">BYX6</strain>
    </source>
</reference>
<dbReference type="InterPro" id="IPR036937">
    <property type="entry name" value="Adhesion_dom_fimbrial_sf"/>
</dbReference>
<name>A0ABZ3B4F5_9ENTR</name>
<evidence type="ECO:0000313" key="4">
    <source>
        <dbReference type="Proteomes" id="UP001466893"/>
    </source>
</evidence>
<keyword evidence="1" id="KW-0732">Signal</keyword>
<dbReference type="InterPro" id="IPR050263">
    <property type="entry name" value="Bact_Fimbrial_Adh_Pro"/>
</dbReference>
<dbReference type="EMBL" id="CP151800">
    <property type="protein sequence ID" value="WZV98225.1"/>
    <property type="molecule type" value="Genomic_DNA"/>
</dbReference>
<evidence type="ECO:0000313" key="3">
    <source>
        <dbReference type="EMBL" id="WZV98225.1"/>
    </source>
</evidence>
<dbReference type="Proteomes" id="UP001466893">
    <property type="component" value="Chromosome"/>
</dbReference>